<evidence type="ECO:0000256" key="1">
    <source>
        <dbReference type="SAM" id="MobiDB-lite"/>
    </source>
</evidence>
<feature type="compositionally biased region" description="Basic and acidic residues" evidence="1">
    <location>
        <begin position="300"/>
        <end position="309"/>
    </location>
</feature>
<sequence>MPAQNTNTGCHPPISCYACGNLGFIKSKCPKCSLKKESASVNVMQMFTCLTPPVALLDIEVYEATDTVCVDTEASQSVGGELMFKFLKNRGQKFSEFHLAMCLADGPQSRSLVQKVTVSITIGGRAFQIDLIFLPLAKGNRTLLGVDFLRTSGIVMDMRNNFWYFGDKPSIRIPFSKNAPLLVDDSPVEINSTSCPTNSIPSEVLLQSNPVDETETKEQKQVEKGGIIGESGKIKYLLEISNAPTRGNTAENSVPDEAKDVDATPETDSSTKSEGNASVIPKNRASGSKDMRIGSGNEPINKDGRYDGKIKNDRYCYNKQSRGNSNCNNSYRGNQRFNRYPKLNEQRFNRFKNRGGYSPERFDVEEHYTEGNYSAEARHDTSPVTDLSPRPRSCIPSNKRNERTNYYDSNRKYDGEKKGNFYHRSNSDTRGRRYGPNFMKSTIIKIKIIKMQEGKIMTVK</sequence>
<keyword evidence="3" id="KW-1185">Reference proteome</keyword>
<gene>
    <name evidence="2" type="primary">Tf2-6_445</name>
    <name evidence="2" type="ORF">TNIN_354791</name>
</gene>
<accession>A0A8X7CMZ2</accession>
<feature type="region of interest" description="Disordered" evidence="1">
    <location>
        <begin position="375"/>
        <end position="434"/>
    </location>
</feature>
<evidence type="ECO:0000313" key="2">
    <source>
        <dbReference type="EMBL" id="GFY78859.1"/>
    </source>
</evidence>
<evidence type="ECO:0000313" key="3">
    <source>
        <dbReference type="Proteomes" id="UP000886998"/>
    </source>
</evidence>
<dbReference type="AlphaFoldDB" id="A0A8X7CMZ2"/>
<comment type="caution">
    <text evidence="2">The sequence shown here is derived from an EMBL/GenBank/DDBJ whole genome shotgun (WGS) entry which is preliminary data.</text>
</comment>
<name>A0A8X7CMZ2_9ARAC</name>
<organism evidence="2 3">
    <name type="scientific">Trichonephila inaurata madagascariensis</name>
    <dbReference type="NCBI Taxonomy" id="2747483"/>
    <lineage>
        <taxon>Eukaryota</taxon>
        <taxon>Metazoa</taxon>
        <taxon>Ecdysozoa</taxon>
        <taxon>Arthropoda</taxon>
        <taxon>Chelicerata</taxon>
        <taxon>Arachnida</taxon>
        <taxon>Araneae</taxon>
        <taxon>Araneomorphae</taxon>
        <taxon>Entelegynae</taxon>
        <taxon>Araneoidea</taxon>
        <taxon>Nephilidae</taxon>
        <taxon>Trichonephila</taxon>
        <taxon>Trichonephila inaurata</taxon>
    </lineage>
</organism>
<protein>
    <submittedName>
        <fullName evidence="2">Transposon Tf2-6 polyprotein</fullName>
    </submittedName>
</protein>
<reference evidence="2" key="1">
    <citation type="submission" date="2020-08" db="EMBL/GenBank/DDBJ databases">
        <title>Multicomponent nature underlies the extraordinary mechanical properties of spider dragline silk.</title>
        <authorList>
            <person name="Kono N."/>
            <person name="Nakamura H."/>
            <person name="Mori M."/>
            <person name="Yoshida Y."/>
            <person name="Ohtoshi R."/>
            <person name="Malay A.D."/>
            <person name="Moran D.A.P."/>
            <person name="Tomita M."/>
            <person name="Numata K."/>
            <person name="Arakawa K."/>
        </authorList>
    </citation>
    <scope>NUCLEOTIDE SEQUENCE</scope>
</reference>
<dbReference type="OrthoDB" id="6783097at2759"/>
<dbReference type="EMBL" id="BMAV01023249">
    <property type="protein sequence ID" value="GFY78859.1"/>
    <property type="molecule type" value="Genomic_DNA"/>
</dbReference>
<feature type="compositionally biased region" description="Polar residues" evidence="1">
    <location>
        <begin position="266"/>
        <end position="276"/>
    </location>
</feature>
<proteinExistence type="predicted"/>
<dbReference type="Gene3D" id="2.40.70.10">
    <property type="entry name" value="Acid Proteases"/>
    <property type="match status" value="1"/>
</dbReference>
<feature type="compositionally biased region" description="Basic and acidic residues" evidence="1">
    <location>
        <begin position="399"/>
        <end position="431"/>
    </location>
</feature>
<dbReference type="InterPro" id="IPR021109">
    <property type="entry name" value="Peptidase_aspartic_dom_sf"/>
</dbReference>
<dbReference type="Proteomes" id="UP000886998">
    <property type="component" value="Unassembled WGS sequence"/>
</dbReference>
<feature type="region of interest" description="Disordered" evidence="1">
    <location>
        <begin position="245"/>
        <end position="309"/>
    </location>
</feature>